<dbReference type="EMBL" id="JAAMOD010000142">
    <property type="protein sequence ID" value="KAF5238451.1"/>
    <property type="molecule type" value="Genomic_DNA"/>
</dbReference>
<reference evidence="2 3" key="1">
    <citation type="submission" date="2020-02" db="EMBL/GenBank/DDBJ databases">
        <title>Identification and distribution of gene clusters putatively required for synthesis of sphingolipid metabolism inhibitors in phylogenetically diverse species of the filamentous fungus Fusarium.</title>
        <authorList>
            <person name="Kim H.-S."/>
            <person name="Busman M."/>
            <person name="Brown D.W."/>
            <person name="Divon H."/>
            <person name="Uhlig S."/>
            <person name="Proctor R.H."/>
        </authorList>
    </citation>
    <scope>NUCLEOTIDE SEQUENCE [LARGE SCALE GENOMIC DNA]</scope>
    <source>
        <strain evidence="2 3">NRRL 2903</strain>
    </source>
</reference>
<evidence type="ECO:0000313" key="3">
    <source>
        <dbReference type="Proteomes" id="UP000537989"/>
    </source>
</evidence>
<name>A0AAN6HFN9_FUSAU</name>
<proteinExistence type="predicted"/>
<accession>A0AAN6HFN9</accession>
<feature type="region of interest" description="Disordered" evidence="1">
    <location>
        <begin position="83"/>
        <end position="181"/>
    </location>
</feature>
<gene>
    <name evidence="2" type="ORF">FAUST_5508</name>
</gene>
<feature type="compositionally biased region" description="Basic and acidic residues" evidence="1">
    <location>
        <begin position="137"/>
        <end position="149"/>
    </location>
</feature>
<sequence length="218" mass="24199">MPRVTHFDTDVGRLPNGMQRISYDDRTNMYTFRAADGTLWESSSGNAYGELTEVGVRTPTNPEFVIRNPQFYSPAEVRRATDLFPPRRSSTPAHHRAADAFTRGIPTRAATARRPAGRSAEARPRSATTGTRPAAPRQERRSTATRQEHQSAAPRQHQSARPRQQRRSTAPARQPGALQRTATACLTSLRRRARSVRITLTGSVSRTLEEAKAAISKI</sequence>
<dbReference type="AlphaFoldDB" id="A0AAN6HFN9"/>
<comment type="caution">
    <text evidence="2">The sequence shown here is derived from an EMBL/GenBank/DDBJ whole genome shotgun (WGS) entry which is preliminary data.</text>
</comment>
<evidence type="ECO:0000256" key="1">
    <source>
        <dbReference type="SAM" id="MobiDB-lite"/>
    </source>
</evidence>
<organism evidence="2 3">
    <name type="scientific">Fusarium austroamericanum</name>
    <dbReference type="NCBI Taxonomy" id="282268"/>
    <lineage>
        <taxon>Eukaryota</taxon>
        <taxon>Fungi</taxon>
        <taxon>Dikarya</taxon>
        <taxon>Ascomycota</taxon>
        <taxon>Pezizomycotina</taxon>
        <taxon>Sordariomycetes</taxon>
        <taxon>Hypocreomycetidae</taxon>
        <taxon>Hypocreales</taxon>
        <taxon>Nectriaceae</taxon>
        <taxon>Fusarium</taxon>
    </lineage>
</organism>
<protein>
    <submittedName>
        <fullName evidence="2">Uncharacterized protein</fullName>
    </submittedName>
</protein>
<evidence type="ECO:0000313" key="2">
    <source>
        <dbReference type="EMBL" id="KAF5238451.1"/>
    </source>
</evidence>
<keyword evidence="3" id="KW-1185">Reference proteome</keyword>
<dbReference type="Proteomes" id="UP000537989">
    <property type="component" value="Unassembled WGS sequence"/>
</dbReference>
<feature type="compositionally biased region" description="Low complexity" evidence="1">
    <location>
        <begin position="102"/>
        <end position="119"/>
    </location>
</feature>